<dbReference type="PATRIC" id="fig|649747.3.peg.5040"/>
<dbReference type="CDD" id="cd07727">
    <property type="entry name" value="YmaE-like_MBL-fold"/>
    <property type="match status" value="1"/>
</dbReference>
<dbReference type="GeneID" id="92837538"/>
<dbReference type="InterPro" id="IPR036866">
    <property type="entry name" value="RibonucZ/Hydroxyglut_hydro"/>
</dbReference>
<sequence length="308" mass="35349">MLIHVPIGRRAKRKGRERPMNKAERLKTNVAGDFYVNSACINCDTCRQLAPSVFAEVGRYSAVARQPKNREEKRRALYALLACPTGAIGSDDKSDISEAMAAFPLQLAEQVYYCGYTSRESFGASSYFLMHPDGNWLIDAPRYVPSFAKKLEEMGGVRYIFLTHEDDVADAKRYALHFGAERIIHKLEQEAQPDAEHIIESTEALEWKPGFRIIPVPGHTIGHIVLLYDNTFLFTGDHLSWDRDKGKLDGHKNHCWYSWRRQGESMARLIKEEFEWVLPGHGDRVHLPREQMKEALQMLVKEMKEENL</sequence>
<dbReference type="RefSeq" id="WP_021619426.1">
    <property type="nucleotide sequence ID" value="NZ_KE952679.1"/>
</dbReference>
<comment type="catalytic activity">
    <reaction evidence="3">
        <text>3',5'-cyclic UMP + H2O = UMP + H(+)</text>
        <dbReference type="Rhea" id="RHEA:70575"/>
        <dbReference type="ChEBI" id="CHEBI:15377"/>
        <dbReference type="ChEBI" id="CHEBI:15378"/>
        <dbReference type="ChEBI" id="CHEBI:57865"/>
        <dbReference type="ChEBI" id="CHEBI:184387"/>
    </reaction>
    <physiologicalReaction direction="left-to-right" evidence="3">
        <dbReference type="Rhea" id="RHEA:70576"/>
    </physiologicalReaction>
</comment>
<dbReference type="eggNOG" id="COG0491">
    <property type="taxonomic scope" value="Bacteria"/>
</dbReference>
<protein>
    <submittedName>
        <fullName evidence="6">Metallo-beta-lactamase domain protein</fullName>
    </submittedName>
</protein>
<proteinExistence type="predicted"/>
<feature type="region of interest" description="Disordered" evidence="4">
    <location>
        <begin position="1"/>
        <end position="22"/>
    </location>
</feature>
<dbReference type="Pfam" id="PF13370">
    <property type="entry name" value="Fer4_13"/>
    <property type="match status" value="1"/>
</dbReference>
<dbReference type="SUPFAM" id="SSF56281">
    <property type="entry name" value="Metallo-hydrolase/oxidoreductase"/>
    <property type="match status" value="1"/>
</dbReference>
<feature type="domain" description="Metallo-beta-lactamase" evidence="5">
    <location>
        <begin position="123"/>
        <end position="281"/>
    </location>
</feature>
<gene>
    <name evidence="6" type="ORF">HMPREF0083_05612</name>
</gene>
<dbReference type="PANTHER" id="PTHR42773:SF1">
    <property type="entry name" value="METALLO-BETA-LACTAMASE FAMILY PROTEIN"/>
    <property type="match status" value="1"/>
</dbReference>
<dbReference type="AlphaFoldDB" id="U1Y048"/>
<comment type="caution">
    <text evidence="6">The sequence shown here is derived from an EMBL/GenBank/DDBJ whole genome shotgun (WGS) entry which is preliminary data.</text>
</comment>
<dbReference type="Gene3D" id="3.30.70.20">
    <property type="match status" value="1"/>
</dbReference>
<dbReference type="EMBL" id="AWSJ01000351">
    <property type="protein sequence ID" value="ERI05617.1"/>
    <property type="molecule type" value="Genomic_DNA"/>
</dbReference>
<reference evidence="6 7" key="1">
    <citation type="submission" date="2013-08" db="EMBL/GenBank/DDBJ databases">
        <authorList>
            <person name="Weinstock G."/>
            <person name="Sodergren E."/>
            <person name="Wylie T."/>
            <person name="Fulton L."/>
            <person name="Fulton R."/>
            <person name="Fronick C."/>
            <person name="O'Laughlin M."/>
            <person name="Godfrey J."/>
            <person name="Miner T."/>
            <person name="Herter B."/>
            <person name="Appelbaum E."/>
            <person name="Cordes M."/>
            <person name="Lek S."/>
            <person name="Wollam A."/>
            <person name="Pepin K.H."/>
            <person name="Palsikar V.B."/>
            <person name="Mitreva M."/>
            <person name="Wilson R.K."/>
        </authorList>
    </citation>
    <scope>NUCLEOTIDE SEQUENCE [LARGE SCALE GENOMIC DNA]</scope>
    <source>
        <strain evidence="6 7">ATCC 12856</strain>
    </source>
</reference>
<dbReference type="PANTHER" id="PTHR42773">
    <property type="entry name" value="METALLO-BETA-LACTAMASE-RELATED"/>
    <property type="match status" value="1"/>
</dbReference>
<keyword evidence="7" id="KW-1185">Reference proteome</keyword>
<feature type="compositionally biased region" description="Basic residues" evidence="4">
    <location>
        <begin position="7"/>
        <end position="16"/>
    </location>
</feature>
<dbReference type="STRING" id="649747.HMPREF0083_05612"/>
<name>U1Y048_ANEAE</name>
<comment type="catalytic activity">
    <reaction evidence="1">
        <text>3',5'-cyclic CMP + H2O = CMP + H(+)</text>
        <dbReference type="Rhea" id="RHEA:72675"/>
        <dbReference type="ChEBI" id="CHEBI:15377"/>
        <dbReference type="ChEBI" id="CHEBI:15378"/>
        <dbReference type="ChEBI" id="CHEBI:58003"/>
        <dbReference type="ChEBI" id="CHEBI:60377"/>
    </reaction>
    <physiologicalReaction direction="left-to-right" evidence="1">
        <dbReference type="Rhea" id="RHEA:72676"/>
    </physiologicalReaction>
</comment>
<evidence type="ECO:0000313" key="6">
    <source>
        <dbReference type="EMBL" id="ERI05617.1"/>
    </source>
</evidence>
<dbReference type="InterPro" id="IPR001279">
    <property type="entry name" value="Metallo-B-lactamas"/>
</dbReference>
<dbReference type="Gene3D" id="3.60.15.10">
    <property type="entry name" value="Ribonuclease Z/Hydroxyacylglutathione hydrolase-like"/>
    <property type="match status" value="1"/>
</dbReference>
<organism evidence="6 7">
    <name type="scientific">Aneurinibacillus aneurinilyticus ATCC 12856</name>
    <dbReference type="NCBI Taxonomy" id="649747"/>
    <lineage>
        <taxon>Bacteria</taxon>
        <taxon>Bacillati</taxon>
        <taxon>Bacillota</taxon>
        <taxon>Bacilli</taxon>
        <taxon>Bacillales</taxon>
        <taxon>Paenibacillaceae</taxon>
        <taxon>Aneurinibacillus group</taxon>
        <taxon>Aneurinibacillus</taxon>
    </lineage>
</organism>
<evidence type="ECO:0000256" key="3">
    <source>
        <dbReference type="ARBA" id="ARBA00048505"/>
    </source>
</evidence>
<dbReference type="Pfam" id="PF14597">
    <property type="entry name" value="Lactamase_B_5"/>
    <property type="match status" value="1"/>
</dbReference>
<evidence type="ECO:0000259" key="5">
    <source>
        <dbReference type="SMART" id="SM00849"/>
    </source>
</evidence>
<dbReference type="HOGENOM" id="CLU_056853_1_0_9"/>
<accession>U1Y048</accession>
<evidence type="ECO:0000313" key="7">
    <source>
        <dbReference type="Proteomes" id="UP000016511"/>
    </source>
</evidence>
<evidence type="ECO:0000256" key="4">
    <source>
        <dbReference type="SAM" id="MobiDB-lite"/>
    </source>
</evidence>
<dbReference type="SMART" id="SM00849">
    <property type="entry name" value="Lactamase_B"/>
    <property type="match status" value="1"/>
</dbReference>
<dbReference type="SUPFAM" id="SSF54862">
    <property type="entry name" value="4Fe-4S ferredoxins"/>
    <property type="match status" value="1"/>
</dbReference>
<dbReference type="Proteomes" id="UP000016511">
    <property type="component" value="Unassembled WGS sequence"/>
</dbReference>
<evidence type="ECO:0000256" key="1">
    <source>
        <dbReference type="ARBA" id="ARBA00034221"/>
    </source>
</evidence>
<comment type="function">
    <text evidence="2">Counteracts the endogenous Pycsar antiviral defense system. Phosphodiesterase that enables metal-dependent hydrolysis of host cyclic nucleotide Pycsar defense signals such as cCMP and cUMP.</text>
</comment>
<evidence type="ECO:0000256" key="2">
    <source>
        <dbReference type="ARBA" id="ARBA00034301"/>
    </source>
</evidence>